<comment type="caution">
    <text evidence="5">The sequence shown here is derived from an EMBL/GenBank/DDBJ whole genome shotgun (WGS) entry which is preliminary data.</text>
</comment>
<evidence type="ECO:0000256" key="3">
    <source>
        <dbReference type="SAM" id="Phobius"/>
    </source>
</evidence>
<evidence type="ECO:0000256" key="2">
    <source>
        <dbReference type="SAM" id="MobiDB-lite"/>
    </source>
</evidence>
<keyword evidence="3" id="KW-1133">Transmembrane helix</keyword>
<feature type="transmembrane region" description="Helical" evidence="3">
    <location>
        <begin position="397"/>
        <end position="417"/>
    </location>
</feature>
<dbReference type="PANTHER" id="PTHR31082">
    <property type="entry name" value="PHEROMONE-REGULATED MEMBRANE PROTEIN 10"/>
    <property type="match status" value="1"/>
</dbReference>
<reference evidence="5 6" key="1">
    <citation type="submission" date="2023-04" db="EMBL/GenBank/DDBJ databases">
        <title>Genome of Basidiobolus ranarum AG-B5.</title>
        <authorList>
            <person name="Stajich J.E."/>
            <person name="Carter-House D."/>
            <person name="Gryganskyi A."/>
        </authorList>
    </citation>
    <scope>NUCLEOTIDE SEQUENCE [LARGE SCALE GENOMIC DNA]</scope>
    <source>
        <strain evidence="5 6">AG-B5</strain>
    </source>
</reference>
<feature type="region of interest" description="Disordered" evidence="2">
    <location>
        <begin position="1"/>
        <end position="42"/>
    </location>
</feature>
<protein>
    <submittedName>
        <fullName evidence="5">Pheromone-regulated protein prm10</fullName>
    </submittedName>
</protein>
<evidence type="ECO:0000256" key="1">
    <source>
        <dbReference type="ARBA" id="ARBA00034125"/>
    </source>
</evidence>
<proteinExistence type="inferred from homology"/>
<dbReference type="InterPro" id="IPR010619">
    <property type="entry name" value="ThrE-like_N"/>
</dbReference>
<comment type="similarity">
    <text evidence="1">Belongs to the ThrE exporter (TC 2.A.79) family.</text>
</comment>
<feature type="region of interest" description="Disordered" evidence="2">
    <location>
        <begin position="92"/>
        <end position="125"/>
    </location>
</feature>
<feature type="transmembrane region" description="Helical" evidence="3">
    <location>
        <begin position="509"/>
        <end position="532"/>
    </location>
</feature>
<dbReference type="Pfam" id="PF06738">
    <property type="entry name" value="ThrE"/>
    <property type="match status" value="1"/>
</dbReference>
<feature type="transmembrane region" description="Helical" evidence="3">
    <location>
        <begin position="334"/>
        <end position="355"/>
    </location>
</feature>
<feature type="transmembrane region" description="Helical" evidence="3">
    <location>
        <begin position="544"/>
        <end position="567"/>
    </location>
</feature>
<dbReference type="EMBL" id="JASJQH010007783">
    <property type="protein sequence ID" value="KAK9701769.1"/>
    <property type="molecule type" value="Genomic_DNA"/>
</dbReference>
<dbReference type="InterPro" id="IPR051361">
    <property type="entry name" value="ThrE/Ser_Exporter"/>
</dbReference>
<accession>A0ABR2VUL7</accession>
<feature type="compositionally biased region" description="Polar residues" evidence="2">
    <location>
        <begin position="23"/>
        <end position="38"/>
    </location>
</feature>
<feature type="transmembrane region" description="Helical" evidence="3">
    <location>
        <begin position="361"/>
        <end position="385"/>
    </location>
</feature>
<keyword evidence="3" id="KW-0812">Transmembrane</keyword>
<feature type="domain" description="Threonine/serine exporter-like N-terminal" evidence="4">
    <location>
        <begin position="181"/>
        <end position="417"/>
    </location>
</feature>
<evidence type="ECO:0000313" key="6">
    <source>
        <dbReference type="Proteomes" id="UP001479436"/>
    </source>
</evidence>
<feature type="transmembrane region" description="Helical" evidence="3">
    <location>
        <begin position="437"/>
        <end position="454"/>
    </location>
</feature>
<name>A0ABR2VUL7_9FUNG</name>
<feature type="compositionally biased region" description="Basic and acidic residues" evidence="2">
    <location>
        <begin position="1"/>
        <end position="19"/>
    </location>
</feature>
<keyword evidence="6" id="KW-1185">Reference proteome</keyword>
<evidence type="ECO:0000313" key="5">
    <source>
        <dbReference type="EMBL" id="KAK9701769.1"/>
    </source>
</evidence>
<organism evidence="5 6">
    <name type="scientific">Basidiobolus ranarum</name>
    <dbReference type="NCBI Taxonomy" id="34480"/>
    <lineage>
        <taxon>Eukaryota</taxon>
        <taxon>Fungi</taxon>
        <taxon>Fungi incertae sedis</taxon>
        <taxon>Zoopagomycota</taxon>
        <taxon>Entomophthoromycotina</taxon>
        <taxon>Basidiobolomycetes</taxon>
        <taxon>Basidiobolales</taxon>
        <taxon>Basidiobolaceae</taxon>
        <taxon>Basidiobolus</taxon>
    </lineage>
</organism>
<evidence type="ECO:0000259" key="4">
    <source>
        <dbReference type="Pfam" id="PF06738"/>
    </source>
</evidence>
<keyword evidence="3" id="KW-0472">Membrane</keyword>
<gene>
    <name evidence="5" type="primary">PRM10_11</name>
    <name evidence="5" type="ORF">K7432_011572</name>
</gene>
<feature type="transmembrane region" description="Helical" evidence="3">
    <location>
        <begin position="484"/>
        <end position="502"/>
    </location>
</feature>
<dbReference type="Proteomes" id="UP001479436">
    <property type="component" value="Unassembled WGS sequence"/>
</dbReference>
<sequence length="579" mass="63652">MWEKGTSSRDKKATAKGTDEVYAQSSGDNVDIVASQSPNEDEVVLEMPEELRRDRNLRQYNIEAMNLVQSATGADQRPTNGILSNLLKLNAVTNKPQKKKKAPENSYHRRHSHDKASYPKGSQYRRSISSMRSLMNLRTPLDSRRSLDVHESDESEDTDMTMEEKLKITANIAEIILKQDYLILLAKSYATFGSPAHRLEYNMEQASAGLQVESSYAFLPGLILISFGDPDLHTSDTHIVRVSNDYYMDKLDRCYNISRKVNAGELTVGEAYIELEDLIHEAPLYPPWAEVINYAMSSFLICPLAFGGGWEDGVVSGGLGFLVGMMSLLARKIYTYNSVFEITAAILTSLIATALHNRICYVPVMLSAVVILIPGFGVASSVVELAARNIVSGTVRLVYSLFLAFLLAFGMSFGALIYRGFGKLPVEAQVCDPINPYWYFLLFPMITISFAMIMQAAPRQWPAMIGISGVGFTTYYFISPAVPATVSGVVSAFMLAFTGNTYSRLTGKLGFPAILNGVLILVPGGLGVRGIFEAISDSAEGLALAFEMVTICLSLAVGLFFGSLIVYPIGKRKTVLMTY</sequence>
<dbReference type="PANTHER" id="PTHR31082:SF4">
    <property type="entry name" value="PHEROMONE-REGULATED MEMBRANE PROTEIN 10"/>
    <property type="match status" value="1"/>
</dbReference>